<dbReference type="InterPro" id="IPR016973">
    <property type="entry name" value="Integral_membrane_SYS1"/>
</dbReference>
<keyword evidence="7 12" id="KW-0653">Protein transport</keyword>
<comment type="subcellular location">
    <subcellularLocation>
        <location evidence="1 12">Golgi apparatus membrane</location>
        <topology evidence="1 12">Multi-pass membrane protein</topology>
    </subcellularLocation>
</comment>
<evidence type="ECO:0000256" key="4">
    <source>
        <dbReference type="ARBA" id="ARBA00014516"/>
    </source>
</evidence>
<dbReference type="Pfam" id="PF09801">
    <property type="entry name" value="SYS1"/>
    <property type="match status" value="1"/>
</dbReference>
<evidence type="ECO:0000256" key="12">
    <source>
        <dbReference type="PIRNR" id="PIRNR031402"/>
    </source>
</evidence>
<dbReference type="GO" id="GO:0006895">
    <property type="term" value="P:Golgi to endosome transport"/>
    <property type="evidence" value="ECO:0007669"/>
    <property type="project" value="TreeGrafter"/>
</dbReference>
<organism evidence="13 14">
    <name type="scientific">Ciona savignyi</name>
    <name type="common">Pacific transparent sea squirt</name>
    <dbReference type="NCBI Taxonomy" id="51511"/>
    <lineage>
        <taxon>Eukaryota</taxon>
        <taxon>Metazoa</taxon>
        <taxon>Chordata</taxon>
        <taxon>Tunicata</taxon>
        <taxon>Ascidiacea</taxon>
        <taxon>Phlebobranchia</taxon>
        <taxon>Cionidae</taxon>
        <taxon>Ciona</taxon>
    </lineage>
</organism>
<dbReference type="PANTHER" id="PTHR12952:SF0">
    <property type="entry name" value="PROTEIN SYS1 HOMOLOG"/>
    <property type="match status" value="1"/>
</dbReference>
<dbReference type="PANTHER" id="PTHR12952">
    <property type="entry name" value="SYS1"/>
    <property type="match status" value="1"/>
</dbReference>
<dbReference type="GO" id="GO:0034067">
    <property type="term" value="P:protein localization to Golgi apparatus"/>
    <property type="evidence" value="ECO:0007669"/>
    <property type="project" value="TreeGrafter"/>
</dbReference>
<dbReference type="GeneTree" id="ENSGT00940000154347"/>
<dbReference type="GO" id="GO:0000139">
    <property type="term" value="C:Golgi membrane"/>
    <property type="evidence" value="ECO:0007669"/>
    <property type="project" value="UniProtKB-SubCell"/>
</dbReference>
<sequence>MQGKFRSSVWDPPLILSQMITLQCIYYTTLGIVSAVVMLVARNQPSLHYIFDTNVFQFSGRLNQLVMVSHLLNSLLGALALWYVVQRAKQCLDFSCTLHLFHFVCCWVYTGQFPVSLSWWFVQLLCIILMVVTAEYLCFKSDMKDIPLVGSKADV</sequence>
<evidence type="ECO:0000256" key="8">
    <source>
        <dbReference type="ARBA" id="ARBA00022989"/>
    </source>
</evidence>
<keyword evidence="8 12" id="KW-1133">Transmembrane helix</keyword>
<evidence type="ECO:0000256" key="1">
    <source>
        <dbReference type="ARBA" id="ARBA00004653"/>
    </source>
</evidence>
<feature type="transmembrane region" description="Helical" evidence="12">
    <location>
        <begin position="92"/>
        <end position="111"/>
    </location>
</feature>
<dbReference type="GO" id="GO:0005802">
    <property type="term" value="C:trans-Golgi network"/>
    <property type="evidence" value="ECO:0007669"/>
    <property type="project" value="TreeGrafter"/>
</dbReference>
<keyword evidence="9 12" id="KW-0333">Golgi apparatus</keyword>
<reference evidence="13" key="3">
    <citation type="submission" date="2025-09" db="UniProtKB">
        <authorList>
            <consortium name="Ensembl"/>
        </authorList>
    </citation>
    <scope>IDENTIFICATION</scope>
</reference>
<keyword evidence="5 12" id="KW-0813">Transport</keyword>
<evidence type="ECO:0000256" key="5">
    <source>
        <dbReference type="ARBA" id="ARBA00022448"/>
    </source>
</evidence>
<dbReference type="InParanoid" id="H2YVC1"/>
<evidence type="ECO:0000256" key="7">
    <source>
        <dbReference type="ARBA" id="ARBA00022927"/>
    </source>
</evidence>
<proteinExistence type="inferred from homology"/>
<dbReference type="OMA" id="EYEMVGM"/>
<feature type="transmembrane region" description="Helical" evidence="12">
    <location>
        <begin position="62"/>
        <end position="85"/>
    </location>
</feature>
<reference evidence="14" key="1">
    <citation type="submission" date="2003-08" db="EMBL/GenBank/DDBJ databases">
        <authorList>
            <person name="Birren B."/>
            <person name="Nusbaum C."/>
            <person name="Abebe A."/>
            <person name="Abouelleil A."/>
            <person name="Adekoya E."/>
            <person name="Ait-zahra M."/>
            <person name="Allen N."/>
            <person name="Allen T."/>
            <person name="An P."/>
            <person name="Anderson M."/>
            <person name="Anderson S."/>
            <person name="Arachchi H."/>
            <person name="Armbruster J."/>
            <person name="Bachantsang P."/>
            <person name="Baldwin J."/>
            <person name="Barry A."/>
            <person name="Bayul T."/>
            <person name="Blitshsteyn B."/>
            <person name="Bloom T."/>
            <person name="Blye J."/>
            <person name="Boguslavskiy L."/>
            <person name="Borowsky M."/>
            <person name="Boukhgalter B."/>
            <person name="Brunache A."/>
            <person name="Butler J."/>
            <person name="Calixte N."/>
            <person name="Calvo S."/>
            <person name="Camarata J."/>
            <person name="Campo K."/>
            <person name="Chang J."/>
            <person name="Cheshatsang Y."/>
            <person name="Citroen M."/>
            <person name="Collymore A."/>
            <person name="Considine T."/>
            <person name="Cook A."/>
            <person name="Cooke P."/>
            <person name="Corum B."/>
            <person name="Cuomo C."/>
            <person name="David R."/>
            <person name="Dawoe T."/>
            <person name="Degray S."/>
            <person name="Dodge S."/>
            <person name="Dooley K."/>
            <person name="Dorje P."/>
            <person name="Dorjee K."/>
            <person name="Dorris L."/>
            <person name="Duffey N."/>
            <person name="Dupes A."/>
            <person name="Elkins T."/>
            <person name="Engels R."/>
            <person name="Erickson J."/>
            <person name="Farina A."/>
            <person name="Faro S."/>
            <person name="Ferreira P."/>
            <person name="Fischer H."/>
            <person name="Fitzgerald M."/>
            <person name="Foley K."/>
            <person name="Gage D."/>
            <person name="Galagan J."/>
            <person name="Gearin G."/>
            <person name="Gnerre S."/>
            <person name="Gnirke A."/>
            <person name="Goyette A."/>
            <person name="Graham J."/>
            <person name="Grandbois E."/>
            <person name="Gyaltsen K."/>
            <person name="Hafez N."/>
            <person name="Hagopian D."/>
            <person name="Hagos B."/>
            <person name="Hall J."/>
            <person name="Hatcher B."/>
            <person name="Heller A."/>
            <person name="Higgins H."/>
            <person name="Honan T."/>
            <person name="Horn A."/>
            <person name="Houde N."/>
            <person name="Hughes L."/>
            <person name="Hulme W."/>
            <person name="Husby E."/>
            <person name="Iliev I."/>
            <person name="Jaffe D."/>
            <person name="Jones C."/>
            <person name="Kamal M."/>
            <person name="Kamat A."/>
            <person name="Kamvysselis M."/>
            <person name="Karlsson E."/>
            <person name="Kells C."/>
            <person name="Kieu A."/>
            <person name="Kisner P."/>
            <person name="Kodira C."/>
            <person name="Kulbokas E."/>
            <person name="Labutti K."/>
            <person name="Lama D."/>
            <person name="Landers T."/>
            <person name="Leger J."/>
            <person name="Levine S."/>
            <person name="Lewis D."/>
            <person name="Lewis T."/>
            <person name="Lindblad-toh K."/>
            <person name="Liu X."/>
            <person name="Lokyitsang T."/>
            <person name="Lokyitsang Y."/>
            <person name="Lucien O."/>
            <person name="Lui A."/>
            <person name="Ma L.J."/>
            <person name="Mabbitt R."/>
            <person name="Macdonald J."/>
            <person name="Maclean C."/>
            <person name="Major J."/>
            <person name="Manning J."/>
            <person name="Marabella R."/>
            <person name="Maru K."/>
            <person name="Matthews C."/>
            <person name="Mauceli E."/>
            <person name="Mccarthy M."/>
            <person name="Mcdonough S."/>
            <person name="Mcghee T."/>
            <person name="Meldrim J."/>
            <person name="Meneus L."/>
            <person name="Mesirov J."/>
            <person name="Mihalev A."/>
            <person name="Mihova T."/>
            <person name="Mikkelsen T."/>
            <person name="Mlenga V."/>
            <person name="Moru K."/>
            <person name="Mozes J."/>
            <person name="Mulrain L."/>
            <person name="Munson G."/>
            <person name="Naylor J."/>
            <person name="Newes C."/>
            <person name="Nguyen C."/>
            <person name="Nguyen N."/>
            <person name="Nguyen T."/>
            <person name="Nicol R."/>
            <person name="Nielsen C."/>
            <person name="Nizzari M."/>
            <person name="Norbu C."/>
            <person name="Norbu N."/>
            <person name="O'donnell P."/>
            <person name="Okoawo O."/>
            <person name="O'leary S."/>
            <person name="Omotosho B."/>
            <person name="O'neill K."/>
            <person name="Osman S."/>
            <person name="Parker S."/>
            <person name="Perrin D."/>
            <person name="Phunkhang P."/>
            <person name="Piqani B."/>
            <person name="Purcell S."/>
            <person name="Rachupka T."/>
            <person name="Ramasamy U."/>
            <person name="Rameau R."/>
            <person name="Ray V."/>
            <person name="Raymond C."/>
            <person name="Retta R."/>
            <person name="Richardson S."/>
            <person name="Rise C."/>
            <person name="Rodriguez J."/>
            <person name="Rogers J."/>
            <person name="Rogov P."/>
            <person name="Rutman M."/>
            <person name="Schupbach R."/>
            <person name="Seaman C."/>
            <person name="Settipalli S."/>
            <person name="Sharpe T."/>
            <person name="Sheridan J."/>
            <person name="Sherpa N."/>
            <person name="Shi J."/>
            <person name="Smirnov S."/>
            <person name="Smith C."/>
            <person name="Sougnez C."/>
            <person name="Spencer B."/>
            <person name="Stalker J."/>
            <person name="Stange-thomann N."/>
            <person name="Stavropoulos S."/>
            <person name="Stetson K."/>
            <person name="Stone C."/>
            <person name="Stone S."/>
            <person name="Stubbs M."/>
            <person name="Talamas J."/>
            <person name="Tchuinga P."/>
            <person name="Tenzing P."/>
            <person name="Tesfaye S."/>
            <person name="Theodore J."/>
            <person name="Thoulutsang Y."/>
            <person name="Topham K."/>
            <person name="Towey S."/>
            <person name="Tsamla T."/>
            <person name="Tsomo N."/>
            <person name="Vallee D."/>
            <person name="Vassiliev H."/>
            <person name="Venkataraman V."/>
            <person name="Vinson J."/>
            <person name="Vo A."/>
            <person name="Wade C."/>
            <person name="Wang S."/>
            <person name="Wangchuk T."/>
            <person name="Wangdi T."/>
            <person name="Whittaker C."/>
            <person name="Wilkinson J."/>
            <person name="Wu Y."/>
            <person name="Wyman D."/>
            <person name="Yadav S."/>
            <person name="Yang S."/>
            <person name="Yang X."/>
            <person name="Yeager S."/>
            <person name="Yee E."/>
            <person name="Young G."/>
            <person name="Zainoun J."/>
            <person name="Zembeck L."/>
            <person name="Zimmer A."/>
            <person name="Zody M."/>
            <person name="Lander E."/>
        </authorList>
    </citation>
    <scope>NUCLEOTIDE SEQUENCE [LARGE SCALE GENOMIC DNA]</scope>
</reference>
<evidence type="ECO:0000256" key="3">
    <source>
        <dbReference type="ARBA" id="ARBA00011215"/>
    </source>
</evidence>
<evidence type="ECO:0000256" key="10">
    <source>
        <dbReference type="ARBA" id="ARBA00023136"/>
    </source>
</evidence>
<evidence type="ECO:0000256" key="11">
    <source>
        <dbReference type="ARBA" id="ARBA00025508"/>
    </source>
</evidence>
<dbReference type="GO" id="GO:0043001">
    <property type="term" value="P:Golgi to plasma membrane protein transport"/>
    <property type="evidence" value="ECO:0007669"/>
    <property type="project" value="TreeGrafter"/>
</dbReference>
<keyword evidence="6 12" id="KW-0812">Transmembrane</keyword>
<dbReference type="HOGENOM" id="CLU_081382_2_1_1"/>
<keyword evidence="14" id="KW-1185">Reference proteome</keyword>
<dbReference type="Ensembl" id="ENSCSAVT00000009398.1">
    <property type="protein sequence ID" value="ENSCSAVP00000009281.1"/>
    <property type="gene ID" value="ENSCSAVG00000005472.1"/>
</dbReference>
<comment type="function">
    <text evidence="11">Involved in protein trafficking. May serve as a receptor for ARFRP1.</text>
</comment>
<dbReference type="AlphaFoldDB" id="H2YVC1"/>
<dbReference type="eggNOG" id="KOG4697">
    <property type="taxonomic scope" value="Eukaryota"/>
</dbReference>
<comment type="similarity">
    <text evidence="2 12">Belongs to the SYS1 family.</text>
</comment>
<dbReference type="PIRSF" id="PIRSF031402">
    <property type="entry name" value="SYS1_homologue"/>
    <property type="match status" value="1"/>
</dbReference>
<comment type="subunit">
    <text evidence="3">Interacts with ARFRP1.</text>
</comment>
<evidence type="ECO:0000313" key="14">
    <source>
        <dbReference type="Proteomes" id="UP000007875"/>
    </source>
</evidence>
<evidence type="ECO:0000313" key="13">
    <source>
        <dbReference type="Ensembl" id="ENSCSAVP00000009281.1"/>
    </source>
</evidence>
<feature type="transmembrane region" description="Helical" evidence="12">
    <location>
        <begin position="117"/>
        <end position="139"/>
    </location>
</feature>
<protein>
    <recommendedName>
        <fullName evidence="4 12">Protein SYS1 homolog</fullName>
    </recommendedName>
</protein>
<reference evidence="13" key="2">
    <citation type="submission" date="2025-08" db="UniProtKB">
        <authorList>
            <consortium name="Ensembl"/>
        </authorList>
    </citation>
    <scope>IDENTIFICATION</scope>
</reference>
<dbReference type="GO" id="GO:0005829">
    <property type="term" value="C:cytosol"/>
    <property type="evidence" value="ECO:0007669"/>
    <property type="project" value="GOC"/>
</dbReference>
<accession>H2YVC1</accession>
<dbReference type="InterPro" id="IPR019185">
    <property type="entry name" value="Integral_membrane_SYS1-rel"/>
</dbReference>
<evidence type="ECO:0000256" key="9">
    <source>
        <dbReference type="ARBA" id="ARBA00023034"/>
    </source>
</evidence>
<evidence type="ECO:0000256" key="2">
    <source>
        <dbReference type="ARBA" id="ARBA00008160"/>
    </source>
</evidence>
<keyword evidence="10 12" id="KW-0472">Membrane</keyword>
<evidence type="ECO:0000256" key="6">
    <source>
        <dbReference type="ARBA" id="ARBA00022692"/>
    </source>
</evidence>
<feature type="transmembrane region" description="Helical" evidence="12">
    <location>
        <begin position="20"/>
        <end position="42"/>
    </location>
</feature>
<dbReference type="STRING" id="51511.ENSCSAVP00000009281"/>
<dbReference type="Proteomes" id="UP000007875">
    <property type="component" value="Unassembled WGS sequence"/>
</dbReference>
<name>H2YVC1_CIOSA</name>